<dbReference type="EMBL" id="MBFR01000044">
    <property type="protein sequence ID" value="PVU95934.1"/>
    <property type="molecule type" value="Genomic_DNA"/>
</dbReference>
<dbReference type="Proteomes" id="UP000245383">
    <property type="component" value="Unassembled WGS sequence"/>
</dbReference>
<comment type="caution">
    <text evidence="1">The sequence shown here is derived from an EMBL/GenBank/DDBJ whole genome shotgun (WGS) entry which is preliminary data.</text>
</comment>
<dbReference type="AlphaFoldDB" id="A0A2T9YUI3"/>
<sequence length="124" mass="14379">MPKTPENIDDEPSDRSMLKFNYDNIHAIIDFECDVDIDYDVVHGDKSILSDSGRRSIVLSLRSPVYKSISDFNMAYTQSFMDINTTTLESAIEIPYFEWKVADIDFLIYENETKKLEIIKGIIR</sequence>
<keyword evidence="2" id="KW-1185">Reference proteome</keyword>
<gene>
    <name evidence="1" type="ORF">BB561_001479</name>
</gene>
<accession>A0A2T9YUI3</accession>
<evidence type="ECO:0000313" key="2">
    <source>
        <dbReference type="Proteomes" id="UP000245383"/>
    </source>
</evidence>
<organism evidence="1 2">
    <name type="scientific">Smittium simulii</name>
    <dbReference type="NCBI Taxonomy" id="133385"/>
    <lineage>
        <taxon>Eukaryota</taxon>
        <taxon>Fungi</taxon>
        <taxon>Fungi incertae sedis</taxon>
        <taxon>Zoopagomycota</taxon>
        <taxon>Kickxellomycotina</taxon>
        <taxon>Harpellomycetes</taxon>
        <taxon>Harpellales</taxon>
        <taxon>Legeriomycetaceae</taxon>
        <taxon>Smittium</taxon>
    </lineage>
</organism>
<name>A0A2T9YUI3_9FUNG</name>
<dbReference type="OrthoDB" id="5562648at2759"/>
<proteinExistence type="predicted"/>
<protein>
    <submittedName>
        <fullName evidence="1">Uncharacterized protein</fullName>
    </submittedName>
</protein>
<reference evidence="1 2" key="1">
    <citation type="journal article" date="2018" name="MBio">
        <title>Comparative Genomics Reveals the Core Gene Toolbox for the Fungus-Insect Symbiosis.</title>
        <authorList>
            <person name="Wang Y."/>
            <person name="Stata M."/>
            <person name="Wang W."/>
            <person name="Stajich J.E."/>
            <person name="White M.M."/>
            <person name="Moncalvo J.M."/>
        </authorList>
    </citation>
    <scope>NUCLEOTIDE SEQUENCE [LARGE SCALE GENOMIC DNA]</scope>
    <source>
        <strain evidence="1 2">SWE-8-4</strain>
    </source>
</reference>
<evidence type="ECO:0000313" key="1">
    <source>
        <dbReference type="EMBL" id="PVU95934.1"/>
    </source>
</evidence>